<evidence type="ECO:0000313" key="18">
    <source>
        <dbReference type="Proteomes" id="UP000601435"/>
    </source>
</evidence>
<dbReference type="GO" id="GO:0000049">
    <property type="term" value="F:tRNA binding"/>
    <property type="evidence" value="ECO:0007669"/>
    <property type="project" value="InterPro"/>
</dbReference>
<name>A0A812ZPU5_9DINO</name>
<keyword evidence="15" id="KW-0812">Transmembrane</keyword>
<feature type="transmembrane region" description="Helical" evidence="15">
    <location>
        <begin position="1829"/>
        <end position="1846"/>
    </location>
</feature>
<dbReference type="Pfam" id="PF19302">
    <property type="entry name" value="DUF5915"/>
    <property type="match status" value="1"/>
</dbReference>
<keyword evidence="3" id="KW-0436">Ligase</keyword>
<dbReference type="CDD" id="cd06174">
    <property type="entry name" value="MFS"/>
    <property type="match status" value="1"/>
</dbReference>
<feature type="transmembrane region" description="Helical" evidence="15">
    <location>
        <begin position="1512"/>
        <end position="1532"/>
    </location>
</feature>
<dbReference type="Gene3D" id="1.10.730.10">
    <property type="entry name" value="Isoleucyl-tRNA Synthetase, Domain 1"/>
    <property type="match status" value="1"/>
</dbReference>
<proteinExistence type="inferred from homology"/>
<dbReference type="CDD" id="cd07961">
    <property type="entry name" value="Anticodon_Ia_Ile_ABEc"/>
    <property type="match status" value="1"/>
</dbReference>
<evidence type="ECO:0000256" key="13">
    <source>
        <dbReference type="ARBA" id="ARBA00048359"/>
    </source>
</evidence>
<keyword evidence="8" id="KW-0648">Protein biosynthesis</keyword>
<dbReference type="SUPFAM" id="SSF52374">
    <property type="entry name" value="Nucleotidylyl transferase"/>
    <property type="match status" value="1"/>
</dbReference>
<dbReference type="PRINTS" id="PR00984">
    <property type="entry name" value="TRNASYNTHILE"/>
</dbReference>
<evidence type="ECO:0000256" key="1">
    <source>
        <dbReference type="ARBA" id="ARBA00005594"/>
    </source>
</evidence>
<sequence>MEHDILELWETTGAFARSLENTKDKKPYIFYDGPPFATGLPHHGHLVASTIKDIVPRYWTMNGRYVQRRFGWDCHGLPIEHEIDKQLNMSAAQAVEKLGVAGYNNECRAIVQRYVAEWRHTITRLGRWIDFDDDYKTMDAWYMESVWWVFKQLWDKGLIYQGVKVMPISTALGTPLSNFEATSNYMDVQDPAVTVLFKIKGQDRYLAAWTTTPWTLPSNLALCVGDDIDYVLARDPETGQEIYLAAERLPHYGEMEILEQVQGKDLVGLGYEPLFPYFAGLGDDGAFVVVSDDYVTADSGTGIVHQAPAFGEDDYRVARAHDIEAFVCPVTLSGEFTDEVSDFAGQHVKEADKDIIKYLKDSGMLYRQEVIQHSYPYCYRSDTPLIYRAIPSWYVAVTSISDKLLKANQQIRWVPEHIKDGRFGNWLEGAIDWSVSRNRVWGTPLPIWINDVTGNAVCMGSIEELAQYSGVTVDDLHREFVDPLTFQLDGEEGTYRRIEEVLDCWFESGSMPYAQLHYPFENENMFAAGFPAEFIAEGLDQTRGWFYTLTVLAAAIYDKPAFRNVIVNGMVMAEDGKKMSKRLRNYTPPDELMEKYGADALRLYLINSGLVRGEEQRFADSGVRDMTRRALLPWYNAFSFLQTYAAIDNWAPDKGMHFGDNVLDQWLMSRLQTLKLNIATQMESYRLYNVVPELFAFIEDLTNWYIRLNRARFWGEQVTADKISAYSTLYTVLMELSLVMAPFTPFLSEYLYRALSGLTGKNPQPHSVHLCDYPKAEESFVKPGLETAVDRMQQVILLGRQKREDVKIGLRTPLSKLIVVHRDQNLLQEMGALEGYIADELNIREVEYSSDESAFIELVAKPNFPLLGKRLGKQMKTYQQAINAMDADAIAALQASGSVTLLGETFDLQEIQVLQQAREGTNTVSNSRIAVDIDCELTPELVRGGYAREMVNRIQRARKEQGFQVSDRIDVRYHAQEDLLLAASEHQAYIMAETLALTSVAQAGLRYLFSPPNKDSRVDHMGTYTRSLPVSLDRMYENALDWEHLPHLHDSSFTDIECLDAGGWGWRARVKDPRGRESLLELRLDRDCRRWITRNIEGPSQGAEIWTHVFVTAPHQLDLVIDFFVPGVEPEAREKVGRAYATAYERLYDEDVEMMTERQRQLDMRVDGPRVADTLSIPLPDDAQLPLPVSLSQRDFLVNRTGGQWVVYPAACPHQMGPLASELSPAGEVRCPWHGYTFSVHTGECTSGASCRFGRVPNLSVGAEVVDQLENQDAVAQATLRQVRKNAAEAKVRLAALARDRDELAAKLESLQQVARRWAERAAKIGHEDEGKALECLRRRRHAQTQISQTETVLAEYDARVQQLGASVAQMDERLLSLTQKRDVLRTRDAVSNAQGALRRLQDQDCDGLDAVYARWEARLLADEYITPVVAPTDDFERGLNDEEEQLTSLAGVLRTLGALVVVAGLCSHLLEGWSAWGDLSRLYVLLAVTGAFAFTGFAISAQLREQKGARVFVSLGLVAVVASLTTLGGLLEEIISFSGSQPGGGWWVDTVALQSYTPGQLGMMFSIVLLTLAPVTWMAYRVLARARARQLSLLFAFSSLLICLPARESWPLGLTILISLVLPCYYTIRALRSHIVFATSEGRFALLSLFFPAIVMLARLFWLYEADVLLSWMLLSISFVGIHLLRLQDLSKSFYRPLLSVAGLAVFTGVGMATLSLLDPLLADELILSLGGLLIGFALFWSGSVHPRVKSGFEVLAGLCVAIAVIVNLLFSDAWLAAGAGVFAGLFVGLCGRQLINPPVIVIGAGMMLASVLAQLPELGRYIDFTHWITLGVLGMSLLGVAVYVEKRQNISVDTSPDDVL</sequence>
<evidence type="ECO:0000259" key="16">
    <source>
        <dbReference type="PROSITE" id="PS51296"/>
    </source>
</evidence>
<feature type="transmembrane region" description="Helical" evidence="15">
    <location>
        <begin position="1698"/>
        <end position="1716"/>
    </location>
</feature>
<evidence type="ECO:0000256" key="3">
    <source>
        <dbReference type="ARBA" id="ARBA00022598"/>
    </source>
</evidence>
<evidence type="ECO:0000256" key="10">
    <source>
        <dbReference type="ARBA" id="ARBA00023014"/>
    </source>
</evidence>
<feature type="transmembrane region" description="Helical" evidence="15">
    <location>
        <begin position="1592"/>
        <end position="1608"/>
    </location>
</feature>
<comment type="caution">
    <text evidence="17">The sequence shown here is derived from an EMBL/GenBank/DDBJ whole genome shotgun (WGS) entry which is preliminary data.</text>
</comment>
<keyword evidence="4" id="KW-0001">2Fe-2S</keyword>
<feature type="domain" description="Rieske" evidence="16">
    <location>
        <begin position="1171"/>
        <end position="1267"/>
    </location>
</feature>
<keyword evidence="7" id="KW-0067">ATP-binding</keyword>
<feature type="transmembrane region" description="Helical" evidence="15">
    <location>
        <begin position="1645"/>
        <end position="1663"/>
    </location>
</feature>
<dbReference type="GO" id="GO:0004822">
    <property type="term" value="F:isoleucine-tRNA ligase activity"/>
    <property type="evidence" value="ECO:0007669"/>
    <property type="project" value="UniProtKB-EC"/>
</dbReference>
<keyword evidence="5" id="KW-0479">Metal-binding</keyword>
<feature type="transmembrane region" description="Helical" evidence="15">
    <location>
        <begin position="1562"/>
        <end position="1580"/>
    </location>
</feature>
<dbReference type="CDD" id="cd03467">
    <property type="entry name" value="Rieske"/>
    <property type="match status" value="1"/>
</dbReference>
<dbReference type="PROSITE" id="PS51296">
    <property type="entry name" value="RIESKE"/>
    <property type="match status" value="1"/>
</dbReference>
<keyword evidence="9" id="KW-0408">Iron</keyword>
<dbReference type="InterPro" id="IPR017941">
    <property type="entry name" value="Rieske_2Fe-2S"/>
</dbReference>
<keyword evidence="15" id="KW-1133">Transmembrane helix</keyword>
<dbReference type="GO" id="GO:0051537">
    <property type="term" value="F:2 iron, 2 sulfur cluster binding"/>
    <property type="evidence" value="ECO:0007669"/>
    <property type="project" value="UniProtKB-KW"/>
</dbReference>
<dbReference type="InterPro" id="IPR013155">
    <property type="entry name" value="M/V/L/I-tRNA-synth_anticd-bd"/>
</dbReference>
<evidence type="ECO:0000256" key="4">
    <source>
        <dbReference type="ARBA" id="ARBA00022714"/>
    </source>
</evidence>
<dbReference type="OrthoDB" id="1706657at2759"/>
<dbReference type="SUPFAM" id="SSF50022">
    <property type="entry name" value="ISP domain"/>
    <property type="match status" value="1"/>
</dbReference>
<feature type="transmembrane region" description="Helical" evidence="15">
    <location>
        <begin position="1800"/>
        <end position="1817"/>
    </location>
</feature>
<evidence type="ECO:0000256" key="2">
    <source>
        <dbReference type="ARBA" id="ARBA00013165"/>
    </source>
</evidence>
<dbReference type="SUPFAM" id="SSF47323">
    <property type="entry name" value="Anticodon-binding domain of a subclass of class I aminoacyl-tRNA synthetases"/>
    <property type="match status" value="1"/>
</dbReference>
<dbReference type="GO" id="GO:0002161">
    <property type="term" value="F:aminoacyl-tRNA deacylase activity"/>
    <property type="evidence" value="ECO:0007669"/>
    <property type="project" value="InterPro"/>
</dbReference>
<evidence type="ECO:0000256" key="6">
    <source>
        <dbReference type="ARBA" id="ARBA00022741"/>
    </source>
</evidence>
<organism evidence="17 18">
    <name type="scientific">Symbiodinium necroappetens</name>
    <dbReference type="NCBI Taxonomy" id="1628268"/>
    <lineage>
        <taxon>Eukaryota</taxon>
        <taxon>Sar</taxon>
        <taxon>Alveolata</taxon>
        <taxon>Dinophyceae</taxon>
        <taxon>Suessiales</taxon>
        <taxon>Symbiodiniaceae</taxon>
        <taxon>Symbiodinium</taxon>
    </lineage>
</organism>
<evidence type="ECO:0000256" key="9">
    <source>
        <dbReference type="ARBA" id="ARBA00023004"/>
    </source>
</evidence>
<dbReference type="CDD" id="cd00818">
    <property type="entry name" value="IleRS_core"/>
    <property type="match status" value="1"/>
</dbReference>
<dbReference type="Pfam" id="PF00355">
    <property type="entry name" value="Rieske"/>
    <property type="match status" value="1"/>
</dbReference>
<dbReference type="FunFam" id="3.40.50.620:FF:000023">
    <property type="entry name" value="Isoleucyl-tRNA synthetase,cytoplasmic"/>
    <property type="match status" value="1"/>
</dbReference>
<feature type="transmembrane region" description="Helical" evidence="15">
    <location>
        <begin position="1722"/>
        <end position="1742"/>
    </location>
</feature>
<dbReference type="InterPro" id="IPR009080">
    <property type="entry name" value="tRNAsynth_Ia_anticodon-bd"/>
</dbReference>
<dbReference type="Proteomes" id="UP000601435">
    <property type="component" value="Unassembled WGS sequence"/>
</dbReference>
<dbReference type="PANTHER" id="PTHR42780">
    <property type="entry name" value="SOLEUCYL-TRNA SYNTHETASE"/>
    <property type="match status" value="1"/>
</dbReference>
<evidence type="ECO:0000256" key="7">
    <source>
        <dbReference type="ARBA" id="ARBA00022840"/>
    </source>
</evidence>
<evidence type="ECO:0000256" key="15">
    <source>
        <dbReference type="SAM" id="Phobius"/>
    </source>
</evidence>
<reference evidence="17" key="1">
    <citation type="submission" date="2021-02" db="EMBL/GenBank/DDBJ databases">
        <authorList>
            <person name="Dougan E. K."/>
            <person name="Rhodes N."/>
            <person name="Thang M."/>
            <person name="Chan C."/>
        </authorList>
    </citation>
    <scope>NUCLEOTIDE SEQUENCE</scope>
</reference>
<evidence type="ECO:0000256" key="8">
    <source>
        <dbReference type="ARBA" id="ARBA00022917"/>
    </source>
</evidence>
<evidence type="ECO:0000256" key="12">
    <source>
        <dbReference type="ARBA" id="ARBA00032665"/>
    </source>
</evidence>
<gene>
    <name evidence="17" type="primary">ileS</name>
    <name evidence="17" type="ORF">SNEC2469_LOCUS25067</name>
</gene>
<feature type="coiled-coil region" evidence="14">
    <location>
        <begin position="1266"/>
        <end position="1321"/>
    </location>
</feature>
<dbReference type="PANTHER" id="PTHR42780:SF1">
    <property type="entry name" value="ISOLEUCINE--TRNA LIGASE, CYTOPLASMIC"/>
    <property type="match status" value="1"/>
</dbReference>
<dbReference type="Gene3D" id="2.102.10.10">
    <property type="entry name" value="Rieske [2Fe-2S] iron-sulphur domain"/>
    <property type="match status" value="1"/>
</dbReference>
<dbReference type="Pfam" id="PF00133">
    <property type="entry name" value="tRNA-synt_1"/>
    <property type="match status" value="1"/>
</dbReference>
<keyword evidence="15" id="KW-0472">Membrane</keyword>
<comment type="catalytic activity">
    <reaction evidence="13">
        <text>tRNA(Ile) + L-isoleucine + ATP = L-isoleucyl-tRNA(Ile) + AMP + diphosphate</text>
        <dbReference type="Rhea" id="RHEA:11060"/>
        <dbReference type="Rhea" id="RHEA-COMP:9666"/>
        <dbReference type="Rhea" id="RHEA-COMP:9695"/>
        <dbReference type="ChEBI" id="CHEBI:30616"/>
        <dbReference type="ChEBI" id="CHEBI:33019"/>
        <dbReference type="ChEBI" id="CHEBI:58045"/>
        <dbReference type="ChEBI" id="CHEBI:78442"/>
        <dbReference type="ChEBI" id="CHEBI:78528"/>
        <dbReference type="ChEBI" id="CHEBI:456215"/>
        <dbReference type="EC" id="6.1.1.5"/>
    </reaction>
</comment>
<accession>A0A812ZPU5</accession>
<feature type="transmembrane region" description="Helical" evidence="15">
    <location>
        <begin position="1614"/>
        <end position="1633"/>
    </location>
</feature>
<dbReference type="EC" id="6.1.1.5" evidence="2"/>
<dbReference type="InterPro" id="IPR036922">
    <property type="entry name" value="Rieske_2Fe-2S_sf"/>
</dbReference>
<dbReference type="InterPro" id="IPR002301">
    <property type="entry name" value="Ile-tRNA-ligase"/>
</dbReference>
<evidence type="ECO:0000256" key="5">
    <source>
        <dbReference type="ARBA" id="ARBA00022723"/>
    </source>
</evidence>
<keyword evidence="14" id="KW-0175">Coiled coil</keyword>
<protein>
    <recommendedName>
        <fullName evidence="2">isoleucine--tRNA ligase</fullName>
        <ecNumber evidence="2">6.1.1.5</ecNumber>
    </recommendedName>
    <alternativeName>
        <fullName evidence="12">Isoleucyl-tRNA synthetase</fullName>
    </alternativeName>
</protein>
<feature type="transmembrane region" description="Helical" evidence="15">
    <location>
        <begin position="1754"/>
        <end position="1770"/>
    </location>
</feature>
<dbReference type="FunFam" id="3.40.50.620:FF:000133">
    <property type="entry name" value="Isoleucyl-tRNA synthetase, cytoplasmic"/>
    <property type="match status" value="1"/>
</dbReference>
<dbReference type="InterPro" id="IPR023586">
    <property type="entry name" value="Ile-tRNA-ligase_type2"/>
</dbReference>
<dbReference type="InterPro" id="IPR002300">
    <property type="entry name" value="aa-tRNA-synth_Ia"/>
</dbReference>
<dbReference type="HAMAP" id="MF_02003">
    <property type="entry name" value="Ile_tRNA_synth_type2"/>
    <property type="match status" value="1"/>
</dbReference>
<feature type="transmembrane region" description="Helical" evidence="15">
    <location>
        <begin position="1669"/>
        <end position="1686"/>
    </location>
</feature>
<feature type="transmembrane region" description="Helical" evidence="15">
    <location>
        <begin position="1776"/>
        <end position="1793"/>
    </location>
</feature>
<keyword evidence="11" id="KW-0030">Aminoacyl-tRNA synthetase</keyword>
<dbReference type="GO" id="GO:0006428">
    <property type="term" value="P:isoleucyl-tRNA aminoacylation"/>
    <property type="evidence" value="ECO:0007669"/>
    <property type="project" value="InterPro"/>
</dbReference>
<feature type="transmembrane region" description="Helical" evidence="15">
    <location>
        <begin position="1483"/>
        <end position="1500"/>
    </location>
</feature>
<dbReference type="GO" id="GO:0046872">
    <property type="term" value="F:metal ion binding"/>
    <property type="evidence" value="ECO:0007669"/>
    <property type="project" value="UniProtKB-KW"/>
</dbReference>
<dbReference type="GO" id="GO:0005524">
    <property type="term" value="F:ATP binding"/>
    <property type="evidence" value="ECO:0007669"/>
    <property type="project" value="UniProtKB-KW"/>
</dbReference>
<keyword evidence="6" id="KW-0547">Nucleotide-binding</keyword>
<dbReference type="InterPro" id="IPR009008">
    <property type="entry name" value="Val/Leu/Ile-tRNA-synth_edit"/>
</dbReference>
<dbReference type="Pfam" id="PF08264">
    <property type="entry name" value="Anticodon_1"/>
    <property type="match status" value="1"/>
</dbReference>
<dbReference type="SUPFAM" id="SSF50677">
    <property type="entry name" value="ValRS/IleRS/LeuRS editing domain"/>
    <property type="match status" value="1"/>
</dbReference>
<comment type="similarity">
    <text evidence="1">Belongs to the class-I aminoacyl-tRNA synthetase family.</text>
</comment>
<keyword evidence="10" id="KW-0411">Iron-sulfur</keyword>
<dbReference type="EMBL" id="CAJNJA010049029">
    <property type="protein sequence ID" value="CAE7835100.1"/>
    <property type="molecule type" value="Genomic_DNA"/>
</dbReference>
<dbReference type="Gene3D" id="3.40.50.620">
    <property type="entry name" value="HUPs"/>
    <property type="match status" value="2"/>
</dbReference>
<keyword evidence="18" id="KW-1185">Reference proteome</keyword>
<dbReference type="InterPro" id="IPR033709">
    <property type="entry name" value="Anticodon_Ile_ABEc"/>
</dbReference>
<evidence type="ECO:0000313" key="17">
    <source>
        <dbReference type="EMBL" id="CAE7835100.1"/>
    </source>
</evidence>
<dbReference type="NCBIfam" id="TIGR00392">
    <property type="entry name" value="ileS"/>
    <property type="match status" value="1"/>
</dbReference>
<dbReference type="InterPro" id="IPR014729">
    <property type="entry name" value="Rossmann-like_a/b/a_fold"/>
</dbReference>
<evidence type="ECO:0000256" key="11">
    <source>
        <dbReference type="ARBA" id="ARBA00023146"/>
    </source>
</evidence>
<evidence type="ECO:0000256" key="14">
    <source>
        <dbReference type="SAM" id="Coils"/>
    </source>
</evidence>